<dbReference type="Gene3D" id="3.30.470.20">
    <property type="entry name" value="ATP-grasp fold, B domain"/>
    <property type="match status" value="1"/>
</dbReference>
<dbReference type="InterPro" id="IPR013815">
    <property type="entry name" value="ATP_grasp_subdomain_1"/>
</dbReference>
<keyword evidence="4 6" id="KW-0547">Nucleotide-binding</keyword>
<evidence type="ECO:0000256" key="5">
    <source>
        <dbReference type="ARBA" id="ARBA00022840"/>
    </source>
</evidence>
<dbReference type="Gene3D" id="3.40.50.261">
    <property type="entry name" value="Succinyl-CoA synthetase domains"/>
    <property type="match status" value="2"/>
</dbReference>
<evidence type="ECO:0000256" key="7">
    <source>
        <dbReference type="SAM" id="MobiDB-lite"/>
    </source>
</evidence>
<dbReference type="Gene3D" id="3.40.50.720">
    <property type="entry name" value="NAD(P)-binding Rossmann-like Domain"/>
    <property type="match status" value="1"/>
</dbReference>
<keyword evidence="5 6" id="KW-0067">ATP-binding</keyword>
<accession>A0ABD5UUD2</accession>
<comment type="catalytic activity">
    <reaction evidence="1">
        <text>acetate + ATP + CoA = acetyl-CoA + ADP + phosphate</text>
        <dbReference type="Rhea" id="RHEA:15081"/>
        <dbReference type="ChEBI" id="CHEBI:30089"/>
        <dbReference type="ChEBI" id="CHEBI:30616"/>
        <dbReference type="ChEBI" id="CHEBI:43474"/>
        <dbReference type="ChEBI" id="CHEBI:57287"/>
        <dbReference type="ChEBI" id="CHEBI:57288"/>
        <dbReference type="ChEBI" id="CHEBI:456216"/>
        <dbReference type="EC" id="6.2.1.13"/>
    </reaction>
</comment>
<sequence>MGDLSEPTKDLSGLFDPSRVAVIGATERDGSVGRAVMTNLLADFEGTVVPVNPSRESVCGEPCASSIGEAGDVDLAVVVVPAGAAVEAVREAGEAGVENVVVITAGFGEAGSEGAARERELERVANEHGLNLVGPNCLGIISTPAGLNATFAPGNALPGSIAFASQSGAIVTAVLDWAAQQGIGFSDVVSLGNKTVLDETDFFETWGNDPDTDVIIGYLESIDDGRRFLDRVDEVTRETPVVLLKSGRTEAGAKAASSHTGAIAGSERAYEAGLAQAGVLRVGSLEELFDAARVLADQPLPDSDGVAVVTNAGGAGVLATDAIGDTRLSRATFEEETVEALEEALPAGANRYNPVDVIGDADAERFDRALEIVLDDPNVGAAAVLSAPTATVSYDALARVIADRRAEHDEPIVASLMGGDRVANAEAILGEAGVPNYFDPDRAVRSLETLADHRDVTTRERSTPTSFEVDRERAESIVSDARERGGATLGVEAMDLLEAYGIETPDSEIVSDPEAAVEAVDRIGGPVVMKIVSPDILHKTDIGGVKVGVERSDVADAYEDLVSRAYAYRSDATVEGVQIQELVDLEDDVETIVGVNRDPQFGPLVLFGLGGVFVEVFEDTAVRVAPVADRDAREMVEGIDAYPLLSGARGGEPVAIDAIVETIQRLSQLVTDHPEILELDVNPLVASPDGVIALDLRATLEAADAESDAAGTEATTEADATTGTETTVEGDARERDQETPQ</sequence>
<dbReference type="Gene3D" id="3.30.1490.20">
    <property type="entry name" value="ATP-grasp fold, A domain"/>
    <property type="match status" value="1"/>
</dbReference>
<dbReference type="FunFam" id="3.30.1490.20:FF:000020">
    <property type="entry name" value="Protein lysine acetyltransferase"/>
    <property type="match status" value="1"/>
</dbReference>
<dbReference type="InterPro" id="IPR051538">
    <property type="entry name" value="Acyl-CoA_Synth/Transferase"/>
</dbReference>
<protein>
    <recommendedName>
        <fullName evidence="2">acetate--CoA ligase (ADP-forming)</fullName>
        <ecNumber evidence="2">6.2.1.13</ecNumber>
    </recommendedName>
</protein>
<dbReference type="Proteomes" id="UP001596296">
    <property type="component" value="Unassembled WGS sequence"/>
</dbReference>
<dbReference type="SUPFAM" id="SSF52210">
    <property type="entry name" value="Succinyl-CoA synthetase domains"/>
    <property type="match status" value="2"/>
</dbReference>
<dbReference type="RefSeq" id="WP_379741534.1">
    <property type="nucleotide sequence ID" value="NZ_JBHSVN010000001.1"/>
</dbReference>
<evidence type="ECO:0000256" key="6">
    <source>
        <dbReference type="PROSITE-ProRule" id="PRU00409"/>
    </source>
</evidence>
<dbReference type="GO" id="GO:0005524">
    <property type="term" value="F:ATP binding"/>
    <property type="evidence" value="ECO:0007669"/>
    <property type="project" value="UniProtKB-UniRule"/>
</dbReference>
<dbReference type="AlphaFoldDB" id="A0ABD5UUD2"/>
<dbReference type="SUPFAM" id="SSF56059">
    <property type="entry name" value="Glutathione synthetase ATP-binding domain-like"/>
    <property type="match status" value="1"/>
</dbReference>
<evidence type="ECO:0000313" key="9">
    <source>
        <dbReference type="EMBL" id="MFC6892065.1"/>
    </source>
</evidence>
<comment type="caution">
    <text evidence="9">The sequence shown here is derived from an EMBL/GenBank/DDBJ whole genome shotgun (WGS) entry which is preliminary data.</text>
</comment>
<name>A0ABD5UUD2_9EURY</name>
<proteinExistence type="predicted"/>
<dbReference type="EMBL" id="JBHSXL010000004">
    <property type="protein sequence ID" value="MFC6892065.1"/>
    <property type="molecule type" value="Genomic_DNA"/>
</dbReference>
<reference evidence="9 10" key="1">
    <citation type="journal article" date="2019" name="Int. J. Syst. Evol. Microbiol.">
        <title>The Global Catalogue of Microorganisms (GCM) 10K type strain sequencing project: providing services to taxonomists for standard genome sequencing and annotation.</title>
        <authorList>
            <consortium name="The Broad Institute Genomics Platform"/>
            <consortium name="The Broad Institute Genome Sequencing Center for Infectious Disease"/>
            <person name="Wu L."/>
            <person name="Ma J."/>
        </authorList>
    </citation>
    <scope>NUCLEOTIDE SEQUENCE [LARGE SCALE GENOMIC DNA]</scope>
    <source>
        <strain evidence="9 10">SKJ47</strain>
    </source>
</reference>
<keyword evidence="10" id="KW-1185">Reference proteome</keyword>
<gene>
    <name evidence="9" type="ORF">ACFQE9_05480</name>
</gene>
<evidence type="ECO:0000313" key="10">
    <source>
        <dbReference type="Proteomes" id="UP001596296"/>
    </source>
</evidence>
<evidence type="ECO:0000259" key="8">
    <source>
        <dbReference type="PROSITE" id="PS50975"/>
    </source>
</evidence>
<dbReference type="PANTHER" id="PTHR43334">
    <property type="entry name" value="ACETATE--COA LIGASE [ADP-FORMING]"/>
    <property type="match status" value="1"/>
</dbReference>
<dbReference type="InterPro" id="IPR032875">
    <property type="entry name" value="Succ_CoA_lig_flav_dom"/>
</dbReference>
<dbReference type="Pfam" id="PF13380">
    <property type="entry name" value="CoA_binding_2"/>
    <property type="match status" value="1"/>
</dbReference>
<dbReference type="Pfam" id="PF13607">
    <property type="entry name" value="Succ_CoA_lig"/>
    <property type="match status" value="1"/>
</dbReference>
<dbReference type="GO" id="GO:0043758">
    <property type="term" value="F:acetate-CoA ligase (ADP-forming) activity"/>
    <property type="evidence" value="ECO:0007669"/>
    <property type="project" value="UniProtKB-EC"/>
</dbReference>
<feature type="domain" description="ATP-grasp" evidence="8">
    <location>
        <begin position="494"/>
        <end position="530"/>
    </location>
</feature>
<feature type="compositionally biased region" description="Basic and acidic residues" evidence="7">
    <location>
        <begin position="730"/>
        <end position="741"/>
    </location>
</feature>
<dbReference type="InterPro" id="IPR016102">
    <property type="entry name" value="Succinyl-CoA_synth-like"/>
</dbReference>
<dbReference type="InterPro" id="IPR036291">
    <property type="entry name" value="NAD(P)-bd_dom_sf"/>
</dbReference>
<dbReference type="Pfam" id="PF19045">
    <property type="entry name" value="Ligase_CoA_2"/>
    <property type="match status" value="1"/>
</dbReference>
<dbReference type="InterPro" id="IPR011761">
    <property type="entry name" value="ATP-grasp"/>
</dbReference>
<evidence type="ECO:0000256" key="2">
    <source>
        <dbReference type="ARBA" id="ARBA00012957"/>
    </source>
</evidence>
<dbReference type="InterPro" id="IPR003781">
    <property type="entry name" value="CoA-bd"/>
</dbReference>
<evidence type="ECO:0000256" key="1">
    <source>
        <dbReference type="ARBA" id="ARBA00001619"/>
    </source>
</evidence>
<dbReference type="PROSITE" id="PS50975">
    <property type="entry name" value="ATP_GRASP"/>
    <property type="match status" value="1"/>
</dbReference>
<dbReference type="PANTHER" id="PTHR43334:SF1">
    <property type="entry name" value="3-HYDROXYPROPIONATE--COA LIGASE [ADP-FORMING]"/>
    <property type="match status" value="1"/>
</dbReference>
<dbReference type="EC" id="6.2.1.13" evidence="2"/>
<organism evidence="9 10">
    <name type="scientific">Halopenitus salinus</name>
    <dbReference type="NCBI Taxonomy" id="1198295"/>
    <lineage>
        <taxon>Archaea</taxon>
        <taxon>Methanobacteriati</taxon>
        <taxon>Methanobacteriota</taxon>
        <taxon>Stenosarchaea group</taxon>
        <taxon>Halobacteria</taxon>
        <taxon>Halobacteriales</taxon>
        <taxon>Haloferacaceae</taxon>
        <taxon>Halopenitus</taxon>
    </lineage>
</organism>
<evidence type="ECO:0000256" key="3">
    <source>
        <dbReference type="ARBA" id="ARBA00022598"/>
    </source>
</evidence>
<dbReference type="SUPFAM" id="SSF51735">
    <property type="entry name" value="NAD(P)-binding Rossmann-fold domains"/>
    <property type="match status" value="1"/>
</dbReference>
<feature type="compositionally biased region" description="Low complexity" evidence="7">
    <location>
        <begin position="708"/>
        <end position="729"/>
    </location>
</feature>
<keyword evidence="3 9" id="KW-0436">Ligase</keyword>
<dbReference type="SMART" id="SM00881">
    <property type="entry name" value="CoA_binding"/>
    <property type="match status" value="1"/>
</dbReference>
<feature type="region of interest" description="Disordered" evidence="7">
    <location>
        <begin position="703"/>
        <end position="741"/>
    </location>
</feature>
<evidence type="ECO:0000256" key="4">
    <source>
        <dbReference type="ARBA" id="ARBA00022741"/>
    </source>
</evidence>
<dbReference type="InterPro" id="IPR043938">
    <property type="entry name" value="Ligase_CoA_dom"/>
</dbReference>
<dbReference type="Pfam" id="PF13549">
    <property type="entry name" value="ATP-grasp_5"/>
    <property type="match status" value="1"/>
</dbReference>